<evidence type="ECO:0000256" key="4">
    <source>
        <dbReference type="ARBA" id="ARBA00023125"/>
    </source>
</evidence>
<feature type="zinc finger region" description="C3H1-type" evidence="5">
    <location>
        <begin position="147"/>
        <end position="175"/>
    </location>
</feature>
<feature type="compositionally biased region" description="Low complexity" evidence="6">
    <location>
        <begin position="426"/>
        <end position="439"/>
    </location>
</feature>
<feature type="domain" description="C3H1-type" evidence="7">
    <location>
        <begin position="101"/>
        <end position="129"/>
    </location>
</feature>
<keyword evidence="1 5" id="KW-0479">Metal-binding</keyword>
<organism evidence="8 9">
    <name type="scientific">Lactuca saligna</name>
    <name type="common">Willowleaf lettuce</name>
    <dbReference type="NCBI Taxonomy" id="75948"/>
    <lineage>
        <taxon>Eukaryota</taxon>
        <taxon>Viridiplantae</taxon>
        <taxon>Streptophyta</taxon>
        <taxon>Embryophyta</taxon>
        <taxon>Tracheophyta</taxon>
        <taxon>Spermatophyta</taxon>
        <taxon>Magnoliopsida</taxon>
        <taxon>eudicotyledons</taxon>
        <taxon>Gunneridae</taxon>
        <taxon>Pentapetalae</taxon>
        <taxon>asterids</taxon>
        <taxon>campanulids</taxon>
        <taxon>Asterales</taxon>
        <taxon>Asteraceae</taxon>
        <taxon>Cichorioideae</taxon>
        <taxon>Cichorieae</taxon>
        <taxon>Lactucinae</taxon>
        <taxon>Lactuca</taxon>
    </lineage>
</organism>
<dbReference type="EMBL" id="OX465081">
    <property type="protein sequence ID" value="CAI9288673.1"/>
    <property type="molecule type" value="Genomic_DNA"/>
</dbReference>
<dbReference type="GO" id="GO:0003729">
    <property type="term" value="F:mRNA binding"/>
    <property type="evidence" value="ECO:0007669"/>
    <property type="project" value="UniProtKB-ARBA"/>
</dbReference>
<evidence type="ECO:0000313" key="9">
    <source>
        <dbReference type="Proteomes" id="UP001177003"/>
    </source>
</evidence>
<keyword evidence="4" id="KW-0238">DNA-binding</keyword>
<dbReference type="InterPro" id="IPR000571">
    <property type="entry name" value="Znf_CCCH"/>
</dbReference>
<dbReference type="Proteomes" id="UP001177003">
    <property type="component" value="Chromosome 5"/>
</dbReference>
<dbReference type="AlphaFoldDB" id="A0AA36EAF6"/>
<accession>A0AA36EAF6</accession>
<feature type="domain" description="C3H1-type" evidence="7">
    <location>
        <begin position="53"/>
        <end position="81"/>
    </location>
</feature>
<feature type="zinc finger region" description="C3H1-type" evidence="5">
    <location>
        <begin position="53"/>
        <end position="81"/>
    </location>
</feature>
<dbReference type="GO" id="GO:0003677">
    <property type="term" value="F:DNA binding"/>
    <property type="evidence" value="ECO:0007669"/>
    <property type="project" value="UniProtKB-KW"/>
</dbReference>
<feature type="compositionally biased region" description="Polar residues" evidence="6">
    <location>
        <begin position="8"/>
        <end position="22"/>
    </location>
</feature>
<name>A0AA36EAF6_LACSI</name>
<evidence type="ECO:0000256" key="3">
    <source>
        <dbReference type="ARBA" id="ARBA00022833"/>
    </source>
</evidence>
<proteinExistence type="predicted"/>
<dbReference type="SUPFAM" id="SSF90229">
    <property type="entry name" value="CCCH zinc finger"/>
    <property type="match status" value="5"/>
</dbReference>
<feature type="zinc finger region" description="C3H1-type" evidence="5">
    <location>
        <begin position="101"/>
        <end position="129"/>
    </location>
</feature>
<protein>
    <recommendedName>
        <fullName evidence="7">C3H1-type domain-containing protein</fullName>
    </recommendedName>
</protein>
<feature type="region of interest" description="Disordered" evidence="6">
    <location>
        <begin position="1"/>
        <end position="32"/>
    </location>
</feature>
<feature type="region of interest" description="Disordered" evidence="6">
    <location>
        <begin position="413"/>
        <end position="455"/>
    </location>
</feature>
<reference evidence="8" key="1">
    <citation type="submission" date="2023-04" db="EMBL/GenBank/DDBJ databases">
        <authorList>
            <person name="Vijverberg K."/>
            <person name="Xiong W."/>
            <person name="Schranz E."/>
        </authorList>
    </citation>
    <scope>NUCLEOTIDE SEQUENCE</scope>
</reference>
<sequence length="455" mass="48595">MELYGRSTGRNGSQTDHTQQPEWIQPGTETGLEESMRRLGLWGGRGGEFYPERPGTADCAYYMRTGTCGYGSKCRYNHPPDRSSSAGGAARSVGGGAYPERPGEPPCQYYLRTGTCKFGASCKFHHPRHAGGSLSNVPLNTYGYPLRPEEKECSYYLKTGQCKFGITCKFHHPQPTGESMSASASASARPFYSTVQSPSPEQQQQYVGGPGGGYRVTSARPPLVPGSYAPAGAYAPILLSPGMLPLPPNWSPYSGRVSPVLSPGAAQPASVYGVNSSFAGAGAGAGGHFRPLPPPPVAQSPGPSQTERVFPERPGQPECQYYMKTGDCKFGASCKYHHPPDWVLSQANCMLSPIGLPLRPGVEACNFYMQNGHCKFGRTCKFDHPLPGAVTYGGPSELPIPTIPATVSFSERSKMDNPSSVGLMFTQGQGQTQTQTQTGSSPEVQISGQTSPQTR</sequence>
<feature type="domain" description="C3H1-type" evidence="7">
    <location>
        <begin position="147"/>
        <end position="175"/>
    </location>
</feature>
<evidence type="ECO:0000313" key="8">
    <source>
        <dbReference type="EMBL" id="CAI9288673.1"/>
    </source>
</evidence>
<evidence type="ECO:0000256" key="1">
    <source>
        <dbReference type="ARBA" id="ARBA00022723"/>
    </source>
</evidence>
<keyword evidence="9" id="KW-1185">Reference proteome</keyword>
<keyword evidence="2 5" id="KW-0863">Zinc-finger</keyword>
<dbReference type="PROSITE" id="PS50103">
    <property type="entry name" value="ZF_C3H1"/>
    <property type="match status" value="5"/>
</dbReference>
<feature type="domain" description="C3H1-type" evidence="7">
    <location>
        <begin position="313"/>
        <end position="341"/>
    </location>
</feature>
<feature type="zinc finger region" description="C3H1-type" evidence="5">
    <location>
        <begin position="359"/>
        <end position="387"/>
    </location>
</feature>
<dbReference type="Pfam" id="PF00642">
    <property type="entry name" value="zf-CCCH"/>
    <property type="match status" value="5"/>
</dbReference>
<gene>
    <name evidence="8" type="ORF">LSALG_LOCUS27952</name>
</gene>
<dbReference type="SMART" id="SM00356">
    <property type="entry name" value="ZnF_C3H1"/>
    <property type="match status" value="5"/>
</dbReference>
<feature type="domain" description="C3H1-type" evidence="7">
    <location>
        <begin position="359"/>
        <end position="387"/>
    </location>
</feature>
<evidence type="ECO:0000256" key="5">
    <source>
        <dbReference type="PROSITE-ProRule" id="PRU00723"/>
    </source>
</evidence>
<keyword evidence="3 5" id="KW-0862">Zinc</keyword>
<evidence type="ECO:0000256" key="6">
    <source>
        <dbReference type="SAM" id="MobiDB-lite"/>
    </source>
</evidence>
<dbReference type="PANTHER" id="PTHR12506:SF43">
    <property type="entry name" value="ZINC FINGER CCCH DOMAIN-CONTAINING PROTEIN 32"/>
    <property type="match status" value="1"/>
</dbReference>
<evidence type="ECO:0000259" key="7">
    <source>
        <dbReference type="PROSITE" id="PS50103"/>
    </source>
</evidence>
<feature type="zinc finger region" description="C3H1-type" evidence="5">
    <location>
        <begin position="313"/>
        <end position="341"/>
    </location>
</feature>
<dbReference type="InterPro" id="IPR036855">
    <property type="entry name" value="Znf_CCCH_sf"/>
</dbReference>
<dbReference type="GO" id="GO:0008270">
    <property type="term" value="F:zinc ion binding"/>
    <property type="evidence" value="ECO:0007669"/>
    <property type="project" value="UniProtKB-KW"/>
</dbReference>
<dbReference type="Gene3D" id="4.10.1000.10">
    <property type="entry name" value="Zinc finger, CCCH-type"/>
    <property type="match status" value="2"/>
</dbReference>
<dbReference type="PANTHER" id="PTHR12506">
    <property type="entry name" value="PROTEIN PHOSPHATASE RELATED"/>
    <property type="match status" value="1"/>
</dbReference>
<dbReference type="InterPro" id="IPR050974">
    <property type="entry name" value="Plant_ZF_CCCH"/>
</dbReference>
<evidence type="ECO:0000256" key="2">
    <source>
        <dbReference type="ARBA" id="ARBA00022771"/>
    </source>
</evidence>
<feature type="compositionally biased region" description="Polar residues" evidence="6">
    <location>
        <begin position="440"/>
        <end position="455"/>
    </location>
</feature>
<dbReference type="Gene3D" id="2.30.30.1190">
    <property type="match status" value="1"/>
</dbReference>